<accession>A0A0S4TVR5</accession>
<sequence>MPAGVIRRSTCRRHAEPTKPLGTGACSVRVFARDRMEPAAGPRGRIARSQGRDAAVFAGCRRRSAGVGREGRGSEAIGAPLSLSRTGAVAGDHLPDAPRIDRADADRVFTGLRHRATAGAQHPCRGERSIVVPLFHRGDRTCPVGDSFRARASDGAQCRCLRGRGTAPDRCVPASHRRHRGRGHGRGTRRPAARRHAHLPARTGRPAWRARHRRRGAAGEHDGRSLPGSGRSRRPGRVGEPAQGFADGGGYQAHAEPATATRGMDMRAPAAAGAEQYATTTAGPLDVTDGAEVEAAPWQRREEPLEAARMAGQHAGECATPA</sequence>
<dbReference type="AlphaFoldDB" id="A0A0S4TVR5"/>
<organism evidence="2">
    <name type="scientific">Ralstonia solanacearum</name>
    <name type="common">Pseudomonas solanacearum</name>
    <dbReference type="NCBI Taxonomy" id="305"/>
    <lineage>
        <taxon>Bacteria</taxon>
        <taxon>Pseudomonadati</taxon>
        <taxon>Pseudomonadota</taxon>
        <taxon>Betaproteobacteria</taxon>
        <taxon>Burkholderiales</taxon>
        <taxon>Burkholderiaceae</taxon>
        <taxon>Ralstonia</taxon>
        <taxon>Ralstonia solanacearum species complex</taxon>
    </lineage>
</organism>
<feature type="compositionally biased region" description="Basic residues" evidence="1">
    <location>
        <begin position="175"/>
        <end position="199"/>
    </location>
</feature>
<protein>
    <submittedName>
        <fullName evidence="2">Uncharacterized protein</fullName>
    </submittedName>
</protein>
<reference evidence="2" key="1">
    <citation type="submission" date="2015-10" db="EMBL/GenBank/DDBJ databases">
        <authorList>
            <person name="Gilbert D.G."/>
        </authorList>
    </citation>
    <scope>NUCLEOTIDE SEQUENCE</scope>
    <source>
        <strain evidence="2">Phyl III-seqv23</strain>
    </source>
</reference>
<proteinExistence type="predicted"/>
<name>A0A0S4TVR5_RALSL</name>
<evidence type="ECO:0000256" key="1">
    <source>
        <dbReference type="SAM" id="MobiDB-lite"/>
    </source>
</evidence>
<gene>
    <name evidence="2" type="ORF">RUN39_v1_680058</name>
</gene>
<evidence type="ECO:0000313" key="2">
    <source>
        <dbReference type="EMBL" id="CUV14054.1"/>
    </source>
</evidence>
<dbReference type="EMBL" id="LN899819">
    <property type="protein sequence ID" value="CUV14054.1"/>
    <property type="molecule type" value="Genomic_DNA"/>
</dbReference>
<feature type="region of interest" description="Disordered" evidence="1">
    <location>
        <begin position="164"/>
        <end position="322"/>
    </location>
</feature>